<keyword evidence="8" id="KW-0997">Cell inner membrane</keyword>
<evidence type="ECO:0000256" key="2">
    <source>
        <dbReference type="ARBA" id="ARBA00006236"/>
    </source>
</evidence>
<dbReference type="SUPFAM" id="SSF103473">
    <property type="entry name" value="MFS general substrate transporter"/>
    <property type="match status" value="1"/>
</dbReference>
<feature type="transmembrane region" description="Helical" evidence="8">
    <location>
        <begin position="266"/>
        <end position="285"/>
    </location>
</feature>
<comment type="subcellular location">
    <subcellularLocation>
        <location evidence="8">Cell inner membrane</location>
        <topology evidence="8">Multi-pass membrane protein</topology>
    </subcellularLocation>
    <subcellularLocation>
        <location evidence="1">Cell membrane</location>
        <topology evidence="1">Multi-pass membrane protein</topology>
    </subcellularLocation>
</comment>
<evidence type="ECO:0000256" key="8">
    <source>
        <dbReference type="RuleBase" id="RU365088"/>
    </source>
</evidence>
<evidence type="ECO:0000256" key="4">
    <source>
        <dbReference type="ARBA" id="ARBA00022475"/>
    </source>
</evidence>
<sequence length="428" mass="45854">MDQQKSAPQGASTSPRASQLPIPRWEFIALCAALMALNSLAIDIMLPALQQIGASLGVENENHRQYVVTAYILGFGGGQLFFGPISDRFGRRSPLVAGLIIYVAAAAAAAIAPSFETLLICRAVQGLGAAATRVIAVSIVRDTFDGRRMAEVMSLIFMVFMAIPVVAPGIGQFIMLFATWHWIFVTMAVGAMIVSAWSLLRLPETLHPEYRRPLTVSSILGGFRIVLTNRIALCYAFASTFIFGAMFGFIASAQQIYVGVFDVGEMFPVIFAGVAGVLAFSNYLNSRLVGRVGMRRLSQSALLLFLVISLAWLVVSLETKMPLWLFITFFASAMLPFGCLGANFNALAMEPLGQLAGTASSILGFMQTFLGGILGTLIGQAFNGTVTPLAAGFCSVSVAALLMILFAERGKMFQPQNAPVSGHVTDLH</sequence>
<feature type="transmembrane region" description="Helical" evidence="8">
    <location>
        <begin position="66"/>
        <end position="83"/>
    </location>
</feature>
<dbReference type="GO" id="GO:0005886">
    <property type="term" value="C:plasma membrane"/>
    <property type="evidence" value="ECO:0007669"/>
    <property type="project" value="UniProtKB-SubCell"/>
</dbReference>
<dbReference type="PROSITE" id="PS50850">
    <property type="entry name" value="MFS"/>
    <property type="match status" value="1"/>
</dbReference>
<evidence type="ECO:0000313" key="10">
    <source>
        <dbReference type="EMBL" id="AGB46760.1"/>
    </source>
</evidence>
<keyword evidence="4" id="KW-1003">Cell membrane</keyword>
<keyword evidence="6 8" id="KW-1133">Transmembrane helix</keyword>
<dbReference type="Gene3D" id="1.20.1720.10">
    <property type="entry name" value="Multidrug resistance protein D"/>
    <property type="match status" value="1"/>
</dbReference>
<feature type="transmembrane region" description="Helical" evidence="8">
    <location>
        <begin position="388"/>
        <end position="407"/>
    </location>
</feature>
<keyword evidence="11" id="KW-1185">Reference proteome</keyword>
<feature type="transmembrane region" description="Helical" evidence="8">
    <location>
        <begin position="232"/>
        <end position="254"/>
    </location>
</feature>
<name>L0KQ19_MESAW</name>
<keyword evidence="7 8" id="KW-0472">Membrane</keyword>
<dbReference type="CDD" id="cd17320">
    <property type="entry name" value="MFS_MdfA_MDR_like"/>
    <property type="match status" value="1"/>
</dbReference>
<protein>
    <recommendedName>
        <fullName evidence="8">Bcr/CflA family efflux transporter</fullName>
    </recommendedName>
</protein>
<accession>L0KQ19</accession>
<dbReference type="AlphaFoldDB" id="L0KQ19"/>
<dbReference type="HOGENOM" id="CLU_001265_47_0_5"/>
<evidence type="ECO:0000256" key="3">
    <source>
        <dbReference type="ARBA" id="ARBA00022448"/>
    </source>
</evidence>
<dbReference type="Proteomes" id="UP000010998">
    <property type="component" value="Chromosome"/>
</dbReference>
<feature type="transmembrane region" description="Helical" evidence="8">
    <location>
        <begin position="297"/>
        <end position="317"/>
    </location>
</feature>
<proteinExistence type="inferred from homology"/>
<keyword evidence="3 8" id="KW-0813">Transport</keyword>
<feature type="transmembrane region" description="Helical" evidence="8">
    <location>
        <begin position="323"/>
        <end position="347"/>
    </location>
</feature>
<dbReference type="KEGG" id="mam:Mesau_04425"/>
<dbReference type="OrthoDB" id="9800416at2"/>
<evidence type="ECO:0000313" key="11">
    <source>
        <dbReference type="Proteomes" id="UP000010998"/>
    </source>
</evidence>
<dbReference type="InterPro" id="IPR036259">
    <property type="entry name" value="MFS_trans_sf"/>
</dbReference>
<dbReference type="PANTHER" id="PTHR23502:SF132">
    <property type="entry name" value="POLYAMINE TRANSPORTER 2-RELATED"/>
    <property type="match status" value="1"/>
</dbReference>
<dbReference type="eggNOG" id="COG2814">
    <property type="taxonomic scope" value="Bacteria"/>
</dbReference>
<feature type="transmembrane region" description="Helical" evidence="8">
    <location>
        <begin position="152"/>
        <end position="174"/>
    </location>
</feature>
<dbReference type="EMBL" id="CP003358">
    <property type="protein sequence ID" value="AGB46760.1"/>
    <property type="molecule type" value="Genomic_DNA"/>
</dbReference>
<feature type="transmembrane region" description="Helical" evidence="8">
    <location>
        <begin position="180"/>
        <end position="202"/>
    </location>
</feature>
<dbReference type="InterPro" id="IPR020846">
    <property type="entry name" value="MFS_dom"/>
</dbReference>
<feature type="transmembrane region" description="Helical" evidence="8">
    <location>
        <begin position="95"/>
        <end position="113"/>
    </location>
</feature>
<dbReference type="Pfam" id="PF07690">
    <property type="entry name" value="MFS_1"/>
    <property type="match status" value="1"/>
</dbReference>
<feature type="transmembrane region" description="Helical" evidence="8">
    <location>
        <begin position="119"/>
        <end position="140"/>
    </location>
</feature>
<reference evidence="11" key="1">
    <citation type="submission" date="2012-02" db="EMBL/GenBank/DDBJ databases">
        <title>Complete sequence of Mesorhizobium australicum WSM2073.</title>
        <authorList>
            <person name="Lucas S."/>
            <person name="Han J."/>
            <person name="Lapidus A."/>
            <person name="Cheng J.-F."/>
            <person name="Goodwin L."/>
            <person name="Pitluck S."/>
            <person name="Peters L."/>
            <person name="Gu W."/>
            <person name="Detter J.C."/>
            <person name="Han C."/>
            <person name="Tapia R."/>
            <person name="Land M."/>
            <person name="Hauser L."/>
            <person name="Kyrpides N."/>
            <person name="Ivanova N."/>
            <person name="Pagani I."/>
            <person name="Reeve W.G."/>
            <person name="Howieson J.G."/>
            <person name="Tiwari R.P."/>
            <person name="O'Hara G.W."/>
            <person name="Atkins C.A."/>
            <person name="Ronson C.W."/>
            <person name="Nandasena K.G."/>
            <person name="Woyke T."/>
        </authorList>
    </citation>
    <scope>NUCLEOTIDE SEQUENCE [LARGE SCALE GENOMIC DNA]</scope>
    <source>
        <strain evidence="11">LMG 24608 / HAMBI 3006 / WSM2073</strain>
    </source>
</reference>
<evidence type="ECO:0000256" key="6">
    <source>
        <dbReference type="ARBA" id="ARBA00022989"/>
    </source>
</evidence>
<dbReference type="PANTHER" id="PTHR23502">
    <property type="entry name" value="MAJOR FACILITATOR SUPERFAMILY"/>
    <property type="match status" value="1"/>
</dbReference>
<evidence type="ECO:0000256" key="7">
    <source>
        <dbReference type="ARBA" id="ARBA00023136"/>
    </source>
</evidence>
<dbReference type="STRING" id="754035.Mesau_04425"/>
<evidence type="ECO:0000259" key="9">
    <source>
        <dbReference type="PROSITE" id="PS50850"/>
    </source>
</evidence>
<feature type="domain" description="Major facilitator superfamily (MFS) profile" evidence="9">
    <location>
        <begin position="27"/>
        <end position="409"/>
    </location>
</feature>
<comment type="similarity">
    <text evidence="2 8">Belongs to the major facilitator superfamily. Bcr/CmlA family.</text>
</comment>
<dbReference type="GO" id="GO:0042910">
    <property type="term" value="F:xenobiotic transmembrane transporter activity"/>
    <property type="evidence" value="ECO:0007669"/>
    <property type="project" value="InterPro"/>
</dbReference>
<evidence type="ECO:0000256" key="1">
    <source>
        <dbReference type="ARBA" id="ARBA00004651"/>
    </source>
</evidence>
<dbReference type="GO" id="GO:1990961">
    <property type="term" value="P:xenobiotic detoxification by transmembrane export across the plasma membrane"/>
    <property type="evidence" value="ECO:0007669"/>
    <property type="project" value="InterPro"/>
</dbReference>
<dbReference type="InterPro" id="IPR011701">
    <property type="entry name" value="MFS"/>
</dbReference>
<organism evidence="10 11">
    <name type="scientific">Mesorhizobium australicum (strain HAMBI 3006 / LMG 24608 / WSM2073)</name>
    <dbReference type="NCBI Taxonomy" id="754035"/>
    <lineage>
        <taxon>Bacteria</taxon>
        <taxon>Pseudomonadati</taxon>
        <taxon>Pseudomonadota</taxon>
        <taxon>Alphaproteobacteria</taxon>
        <taxon>Hyphomicrobiales</taxon>
        <taxon>Phyllobacteriaceae</taxon>
        <taxon>Mesorhizobium</taxon>
    </lineage>
</organism>
<feature type="transmembrane region" description="Helical" evidence="8">
    <location>
        <begin position="25"/>
        <end position="46"/>
    </location>
</feature>
<dbReference type="NCBIfam" id="TIGR00710">
    <property type="entry name" value="efflux_Bcr_CflA"/>
    <property type="match status" value="1"/>
</dbReference>
<dbReference type="InterPro" id="IPR004812">
    <property type="entry name" value="Efflux_drug-R_Bcr/CmlA"/>
</dbReference>
<keyword evidence="5 8" id="KW-0812">Transmembrane</keyword>
<feature type="transmembrane region" description="Helical" evidence="8">
    <location>
        <begin position="359"/>
        <end position="382"/>
    </location>
</feature>
<evidence type="ECO:0000256" key="5">
    <source>
        <dbReference type="ARBA" id="ARBA00022692"/>
    </source>
</evidence>
<gene>
    <name evidence="10" type="ordered locus">Mesau_04425</name>
</gene>